<dbReference type="Proteomes" id="UP001489004">
    <property type="component" value="Unassembled WGS sequence"/>
</dbReference>
<evidence type="ECO:0000259" key="2">
    <source>
        <dbReference type="PROSITE" id="PS50181"/>
    </source>
</evidence>
<organism evidence="3 4">
    <name type="scientific">[Myrmecia] bisecta</name>
    <dbReference type="NCBI Taxonomy" id="41462"/>
    <lineage>
        <taxon>Eukaryota</taxon>
        <taxon>Viridiplantae</taxon>
        <taxon>Chlorophyta</taxon>
        <taxon>core chlorophytes</taxon>
        <taxon>Trebouxiophyceae</taxon>
        <taxon>Trebouxiales</taxon>
        <taxon>Trebouxiaceae</taxon>
        <taxon>Myrmecia</taxon>
    </lineage>
</organism>
<gene>
    <name evidence="3" type="ORF">WJX72_002772</name>
</gene>
<sequence>MEEPSLEGTEVALHDLPDECVVLILAHLEVKDVLCFEQTCKRWCQLARSPEVWQPRIRNSFHLRVKGSGEGRPSWQELFQYVSQTQPDTNIRFRGVFTDGGVDNSLSQYWVDNLFMPMHWESYCSATSTNIHCIGLLMAEEDTAKRDAREAALREYMIQRCQFPAALMWNEFHGSVPPLTQEAPLVEATVTRLRGWSTAELEALLAELFQELQNGSILGRRLVQGFKPKDVQVHLLKLHHIAASVPRSTTVEQARILPCTWQAGAEETLADSRVFEWAQATAEHHAGVIDKLVISRAGHFSCPVACGAIFVGNFAFELPPSPHPAGGCAETTEPDACFKQRVEALQCVVEEPVCRALDDVTSKAQLLAKVQQGLLPSIVARTETAAGVFWEFDPDWDPLSAPSSSGRDASSAHGSREGVARSLVSPHEASARTGGLPREDASTAGPSTERNNDAAAGPSTQAPGNEAGAGPRSQAGWAVAEIPSSARMTDSGSLTLLDDSGTDDSSTPDRMETSGSDDSSPDLIEISSDSANSDYSFSVEEDGSDQEGLADVGHFHGIDDDGRTFGRNRLSVELSAPCAGNLALVKLISPEDLMRAWGDQHDVANIDINHVTFTGRKVSLPPGFQLVV</sequence>
<feature type="compositionally biased region" description="Low complexity" evidence="1">
    <location>
        <begin position="489"/>
        <end position="505"/>
    </location>
</feature>
<dbReference type="AlphaFoldDB" id="A0AAW1PCG9"/>
<dbReference type="SMART" id="SM00256">
    <property type="entry name" value="FBOX"/>
    <property type="match status" value="1"/>
</dbReference>
<proteinExistence type="predicted"/>
<evidence type="ECO:0000313" key="3">
    <source>
        <dbReference type="EMBL" id="KAK9806131.1"/>
    </source>
</evidence>
<dbReference type="InterPro" id="IPR001810">
    <property type="entry name" value="F-box_dom"/>
</dbReference>
<comment type="caution">
    <text evidence="3">The sequence shown here is derived from an EMBL/GenBank/DDBJ whole genome shotgun (WGS) entry which is preliminary data.</text>
</comment>
<keyword evidence="4" id="KW-1185">Reference proteome</keyword>
<name>A0AAW1PCG9_9CHLO</name>
<protein>
    <recommendedName>
        <fullName evidence="2">F-box domain-containing protein</fullName>
    </recommendedName>
</protein>
<evidence type="ECO:0000313" key="4">
    <source>
        <dbReference type="Proteomes" id="UP001489004"/>
    </source>
</evidence>
<dbReference type="Pfam" id="PF00646">
    <property type="entry name" value="F-box"/>
    <property type="match status" value="1"/>
</dbReference>
<feature type="region of interest" description="Disordered" evidence="1">
    <location>
        <begin position="400"/>
        <end position="528"/>
    </location>
</feature>
<dbReference type="SUPFAM" id="SSF81383">
    <property type="entry name" value="F-box domain"/>
    <property type="match status" value="1"/>
</dbReference>
<feature type="compositionally biased region" description="Low complexity" evidence="1">
    <location>
        <begin position="400"/>
        <end position="413"/>
    </location>
</feature>
<dbReference type="PROSITE" id="PS50181">
    <property type="entry name" value="FBOX"/>
    <property type="match status" value="1"/>
</dbReference>
<dbReference type="InterPro" id="IPR036047">
    <property type="entry name" value="F-box-like_dom_sf"/>
</dbReference>
<dbReference type="Gene3D" id="1.20.1280.50">
    <property type="match status" value="1"/>
</dbReference>
<dbReference type="CDD" id="cd09917">
    <property type="entry name" value="F-box_SF"/>
    <property type="match status" value="1"/>
</dbReference>
<accession>A0AAW1PCG9</accession>
<evidence type="ECO:0000256" key="1">
    <source>
        <dbReference type="SAM" id="MobiDB-lite"/>
    </source>
</evidence>
<reference evidence="3 4" key="1">
    <citation type="journal article" date="2024" name="Nat. Commun.">
        <title>Phylogenomics reveals the evolutionary origins of lichenization in chlorophyte algae.</title>
        <authorList>
            <person name="Puginier C."/>
            <person name="Libourel C."/>
            <person name="Otte J."/>
            <person name="Skaloud P."/>
            <person name="Haon M."/>
            <person name="Grisel S."/>
            <person name="Petersen M."/>
            <person name="Berrin J.G."/>
            <person name="Delaux P.M."/>
            <person name="Dal Grande F."/>
            <person name="Keller J."/>
        </authorList>
    </citation>
    <scope>NUCLEOTIDE SEQUENCE [LARGE SCALE GENOMIC DNA]</scope>
    <source>
        <strain evidence="3 4">SAG 2043</strain>
    </source>
</reference>
<dbReference type="EMBL" id="JALJOR010000014">
    <property type="protein sequence ID" value="KAK9806131.1"/>
    <property type="molecule type" value="Genomic_DNA"/>
</dbReference>
<feature type="domain" description="F-box" evidence="2">
    <location>
        <begin position="10"/>
        <end position="56"/>
    </location>
</feature>